<gene>
    <name evidence="2" type="primary">Contig893.g969</name>
    <name evidence="2" type="ORF">STYLEM_6196</name>
</gene>
<proteinExistence type="predicted"/>
<protein>
    <submittedName>
        <fullName evidence="2">Uncharacterized protein</fullName>
    </submittedName>
</protein>
<evidence type="ECO:0000256" key="1">
    <source>
        <dbReference type="SAM" id="MobiDB-lite"/>
    </source>
</evidence>
<keyword evidence="3" id="KW-1185">Reference proteome</keyword>
<feature type="region of interest" description="Disordered" evidence="1">
    <location>
        <begin position="1"/>
        <end position="33"/>
    </location>
</feature>
<evidence type="ECO:0000313" key="3">
    <source>
        <dbReference type="Proteomes" id="UP000039865"/>
    </source>
</evidence>
<evidence type="ECO:0000313" key="2">
    <source>
        <dbReference type="EMBL" id="CDW77236.1"/>
    </source>
</evidence>
<feature type="compositionally biased region" description="Polar residues" evidence="1">
    <location>
        <begin position="1"/>
        <end position="16"/>
    </location>
</feature>
<dbReference type="EMBL" id="CCKQ01005961">
    <property type="protein sequence ID" value="CDW77236.1"/>
    <property type="molecule type" value="Genomic_DNA"/>
</dbReference>
<dbReference type="InParanoid" id="A0A078A5P9"/>
<reference evidence="2 3" key="1">
    <citation type="submission" date="2014-06" db="EMBL/GenBank/DDBJ databases">
        <authorList>
            <person name="Swart Estienne"/>
        </authorList>
    </citation>
    <scope>NUCLEOTIDE SEQUENCE [LARGE SCALE GENOMIC DNA]</scope>
    <source>
        <strain evidence="2 3">130c</strain>
    </source>
</reference>
<dbReference type="Proteomes" id="UP000039865">
    <property type="component" value="Unassembled WGS sequence"/>
</dbReference>
<name>A0A078A5P9_STYLE</name>
<dbReference type="AlphaFoldDB" id="A0A078A5P9"/>
<sequence length="973" mass="116464">MQNQNQYQFTENSIQDQDQDFCTPPPPNYSQDQAADSDLLLTTQINSDQSVSNQSMNQNQHNLDQQVEEDDPFLKQLDEETKYIYDYIKQNKQKQIDEQNIDTTTTVQNQEELYLMNAEYYLQNKYIIKVSFLEDIEEFMISGDKLIFIENYGVVSPKVIRDFRVLFNNDMNKLVRNCLKGQVTIERADDEEPITYIDFSEIHEYYKQNSIQFNDIQSLKYIQMRNNQSEFQVKHLIPNLQLSVIVNHDDEDYQKRVAAKLYQTQMTRLMRNDDVMNRVYEDVIDFNMVNYDKPIHRYYVISEKHERTLHDQNEELKSNKYYKSLQYIFESQMLNCLYITKIYEYLLRKRIFIVDNQLDDKIFQIQSHTGKLRISLESIDPDKFMIAKNQNIVQKQEALFMNQIIWYLEKIQIFCGNSNQIAEDKILQVLEELRNKAAMPASELCQFFAKLLVGRSTEVIDFCDYLIQNGEETKLYQVLLCTKFRNHITAIYNRAEDMFEDFDNQSSPYIFQQHFPSQLTDIFDDQLLCIYPRVYVTPQNVIDLNQSIELNEQDQRLFKKIIIMLIKYPPLRYLKHYFREYAFTMTKHLFELKNFREITQSFTTIQGLSQDQLIDLRMDVEFQVLGLYKIKMSNKDKAQVEVMEDIISILKLKIDKNRLSIQYYYYLMRDLWKENRIKQAQNAFNLLESYKNEDLSYQDALYILKAKCLLSEHMYYQYKNYIENPLCQYNFHNLHLSIEEYVSRHECLHHNPQVLQRINYLRALQYIFEKGELGNKLEHIQQIELEDKLSKSDIRSQILVGYIKNLNIEGIKSIIHAKQLLQSISTDKVDQKRRLLAYLAYIDLQNEYSDSDTEILEDMEDEFKEYSIILRSYIGFEIPEDVQEVVDKLILEEKSIQTVIRVFLQADVLRYRNFYYKALKKALGVKVEQDQDIKQEDDEDEDDFGNTFESRLDVLNKLLLIRIQNLRQKGKMQ</sequence>
<organism evidence="2 3">
    <name type="scientific">Stylonychia lemnae</name>
    <name type="common">Ciliate</name>
    <dbReference type="NCBI Taxonomy" id="5949"/>
    <lineage>
        <taxon>Eukaryota</taxon>
        <taxon>Sar</taxon>
        <taxon>Alveolata</taxon>
        <taxon>Ciliophora</taxon>
        <taxon>Intramacronucleata</taxon>
        <taxon>Spirotrichea</taxon>
        <taxon>Stichotrichia</taxon>
        <taxon>Sporadotrichida</taxon>
        <taxon>Oxytrichidae</taxon>
        <taxon>Stylonychinae</taxon>
        <taxon>Stylonychia</taxon>
    </lineage>
</organism>
<accession>A0A078A5P9</accession>